<dbReference type="PANTHER" id="PTHR43451:SF1">
    <property type="entry name" value="ACETYLTRANSFERASE"/>
    <property type="match status" value="1"/>
</dbReference>
<dbReference type="PANTHER" id="PTHR43451">
    <property type="entry name" value="ACETYLTRANSFERASE (GNAT) FAMILY PROTEIN"/>
    <property type="match status" value="1"/>
</dbReference>
<dbReference type="AlphaFoldDB" id="A0A2S8G6W1"/>
<dbReference type="EMBL" id="PUHY01000004">
    <property type="protein sequence ID" value="PQO39884.1"/>
    <property type="molecule type" value="Genomic_DNA"/>
</dbReference>
<dbReference type="GO" id="GO:0016747">
    <property type="term" value="F:acyltransferase activity, transferring groups other than amino-acyl groups"/>
    <property type="evidence" value="ECO:0007669"/>
    <property type="project" value="InterPro"/>
</dbReference>
<dbReference type="PROSITE" id="PS51186">
    <property type="entry name" value="GNAT"/>
    <property type="match status" value="1"/>
</dbReference>
<dbReference type="SUPFAM" id="SSF55729">
    <property type="entry name" value="Acyl-CoA N-acyltransferases (Nat)"/>
    <property type="match status" value="1"/>
</dbReference>
<reference evidence="2 3" key="1">
    <citation type="submission" date="2018-02" db="EMBL/GenBank/DDBJ databases">
        <title>Comparative genomes isolates from brazilian mangrove.</title>
        <authorList>
            <person name="Araujo J.E."/>
            <person name="Taketani R.G."/>
            <person name="Silva M.C.P."/>
            <person name="Loureco M.V."/>
            <person name="Andreote F.D."/>
        </authorList>
    </citation>
    <scope>NUCLEOTIDE SEQUENCE [LARGE SCALE GENOMIC DNA]</scope>
    <source>
        <strain evidence="2 3">Hex-1 MGV</strain>
    </source>
</reference>
<dbReference type="RefSeq" id="WP_105328319.1">
    <property type="nucleotide sequence ID" value="NZ_PUHY01000004.1"/>
</dbReference>
<evidence type="ECO:0000313" key="2">
    <source>
        <dbReference type="EMBL" id="PQO39884.1"/>
    </source>
</evidence>
<evidence type="ECO:0000259" key="1">
    <source>
        <dbReference type="PROSITE" id="PS51186"/>
    </source>
</evidence>
<feature type="domain" description="N-acetyltransferase" evidence="1">
    <location>
        <begin position="4"/>
        <end position="157"/>
    </location>
</feature>
<protein>
    <submittedName>
        <fullName evidence="2">GNAT family N-acetyltransferase</fullName>
    </submittedName>
</protein>
<dbReference type="Gene3D" id="3.40.630.30">
    <property type="match status" value="1"/>
</dbReference>
<keyword evidence="2" id="KW-0808">Transferase</keyword>
<organism evidence="2 3">
    <name type="scientific">Blastopirellula marina</name>
    <dbReference type="NCBI Taxonomy" id="124"/>
    <lineage>
        <taxon>Bacteria</taxon>
        <taxon>Pseudomonadati</taxon>
        <taxon>Planctomycetota</taxon>
        <taxon>Planctomycetia</taxon>
        <taxon>Pirellulales</taxon>
        <taxon>Pirellulaceae</taxon>
        <taxon>Blastopirellula</taxon>
    </lineage>
</organism>
<dbReference type="InterPro" id="IPR016181">
    <property type="entry name" value="Acyl_CoA_acyltransferase"/>
</dbReference>
<evidence type="ECO:0000313" key="3">
    <source>
        <dbReference type="Proteomes" id="UP000238322"/>
    </source>
</evidence>
<sequence length="169" mass="19405">MPSVEVRKAEPDEYPALWPLFHDTIHHVNCRDYSAEQIAVWAPDKIEMSRWIRRMEQIDPWVAIINKQLVGFTDLQADGLVDMFYVHHQWQGQGIGKRLFEVIDGRASELGLVELHSHVSITARPFFESRGFRVEKPQEVTISGVVLQNFLMRKTLFTSQAREGTGSAS</sequence>
<accession>A0A2S8G6W1</accession>
<proteinExistence type="predicted"/>
<dbReference type="Pfam" id="PF13673">
    <property type="entry name" value="Acetyltransf_10"/>
    <property type="match status" value="1"/>
</dbReference>
<dbReference type="CDD" id="cd04301">
    <property type="entry name" value="NAT_SF"/>
    <property type="match status" value="1"/>
</dbReference>
<dbReference type="OrthoDB" id="424368at2"/>
<dbReference type="InterPro" id="IPR000182">
    <property type="entry name" value="GNAT_dom"/>
</dbReference>
<name>A0A2S8G6W1_9BACT</name>
<gene>
    <name evidence="2" type="ORF">C5Y83_03880</name>
</gene>
<dbReference type="InterPro" id="IPR052564">
    <property type="entry name" value="N-acetyltrans/Recomb-assoc"/>
</dbReference>
<dbReference type="Proteomes" id="UP000238322">
    <property type="component" value="Unassembled WGS sequence"/>
</dbReference>
<comment type="caution">
    <text evidence="2">The sequence shown here is derived from an EMBL/GenBank/DDBJ whole genome shotgun (WGS) entry which is preliminary data.</text>
</comment>